<organism evidence="3 4">
    <name type="scientific">Kineosporia babensis</name>
    <dbReference type="NCBI Taxonomy" id="499548"/>
    <lineage>
        <taxon>Bacteria</taxon>
        <taxon>Bacillati</taxon>
        <taxon>Actinomycetota</taxon>
        <taxon>Actinomycetes</taxon>
        <taxon>Kineosporiales</taxon>
        <taxon>Kineosporiaceae</taxon>
        <taxon>Kineosporia</taxon>
    </lineage>
</organism>
<dbReference type="InterPro" id="IPR006015">
    <property type="entry name" value="Universal_stress_UspA"/>
</dbReference>
<dbReference type="InterPro" id="IPR006016">
    <property type="entry name" value="UspA"/>
</dbReference>
<dbReference type="PANTHER" id="PTHR46553">
    <property type="entry name" value="ADENINE NUCLEOTIDE ALPHA HYDROLASES-LIKE SUPERFAMILY PROTEIN"/>
    <property type="match status" value="1"/>
</dbReference>
<dbReference type="CDD" id="cd23659">
    <property type="entry name" value="USP_At3g01520-like"/>
    <property type="match status" value="1"/>
</dbReference>
<feature type="domain" description="UspA" evidence="2">
    <location>
        <begin position="4"/>
        <end position="138"/>
    </location>
</feature>
<evidence type="ECO:0000313" key="3">
    <source>
        <dbReference type="EMBL" id="MCD5309576.1"/>
    </source>
</evidence>
<evidence type="ECO:0000256" key="1">
    <source>
        <dbReference type="ARBA" id="ARBA00008791"/>
    </source>
</evidence>
<dbReference type="PRINTS" id="PR01438">
    <property type="entry name" value="UNVRSLSTRESS"/>
</dbReference>
<dbReference type="Pfam" id="PF00582">
    <property type="entry name" value="Usp"/>
    <property type="match status" value="1"/>
</dbReference>
<dbReference type="SUPFAM" id="SSF52402">
    <property type="entry name" value="Adenine nucleotide alpha hydrolases-like"/>
    <property type="match status" value="1"/>
</dbReference>
<dbReference type="EMBL" id="JAJOMB010000001">
    <property type="protein sequence ID" value="MCD5309576.1"/>
    <property type="molecule type" value="Genomic_DNA"/>
</dbReference>
<evidence type="ECO:0000313" key="4">
    <source>
        <dbReference type="Proteomes" id="UP001138997"/>
    </source>
</evidence>
<dbReference type="AlphaFoldDB" id="A0A9X1NA77"/>
<comment type="similarity">
    <text evidence="1">Belongs to the universal stress protein A family.</text>
</comment>
<proteinExistence type="inferred from homology"/>
<dbReference type="PANTHER" id="PTHR46553:SF3">
    <property type="entry name" value="ADENINE NUCLEOTIDE ALPHA HYDROLASES-LIKE SUPERFAMILY PROTEIN"/>
    <property type="match status" value="1"/>
</dbReference>
<gene>
    <name evidence="3" type="ORF">LR394_01610</name>
</gene>
<keyword evidence="4" id="KW-1185">Reference proteome</keyword>
<dbReference type="InterPro" id="IPR014729">
    <property type="entry name" value="Rossmann-like_a/b/a_fold"/>
</dbReference>
<sequence>MTTNRIVVGVDGSTQSAQALRWAAQQAVRSGATLRAVTAWELPTTYAWASWPIDWDPARDARRVLTETIAKTFEGHPPVELEEVVREGGAARILIDEARFATTVVVGSRGHGRVAGVLLGSVSTKVSEHATCPVVVVHGDQRPETAQRKEGTLVAG</sequence>
<reference evidence="3" key="1">
    <citation type="submission" date="2021-11" db="EMBL/GenBank/DDBJ databases">
        <title>Streptomyces corallinus and Kineosporia corallina sp. nov., two new coral-derived marine actinobacteria.</title>
        <authorList>
            <person name="Buangrab K."/>
            <person name="Sutthacheep M."/>
            <person name="Yeemin T."/>
            <person name="Harunari E."/>
            <person name="Igarashi Y."/>
            <person name="Sripreechasak P."/>
            <person name="Kanchanasin P."/>
            <person name="Tanasupawat S."/>
            <person name="Phongsopitanun W."/>
        </authorList>
    </citation>
    <scope>NUCLEOTIDE SEQUENCE</scope>
    <source>
        <strain evidence="3">JCM 31032</strain>
    </source>
</reference>
<dbReference type="RefSeq" id="WP_231438500.1">
    <property type="nucleotide sequence ID" value="NZ_JAJOMB010000001.1"/>
</dbReference>
<dbReference type="Gene3D" id="3.40.50.620">
    <property type="entry name" value="HUPs"/>
    <property type="match status" value="1"/>
</dbReference>
<comment type="caution">
    <text evidence="3">The sequence shown here is derived from an EMBL/GenBank/DDBJ whole genome shotgun (WGS) entry which is preliminary data.</text>
</comment>
<evidence type="ECO:0000259" key="2">
    <source>
        <dbReference type="Pfam" id="PF00582"/>
    </source>
</evidence>
<accession>A0A9X1NA77</accession>
<dbReference type="Proteomes" id="UP001138997">
    <property type="component" value="Unassembled WGS sequence"/>
</dbReference>
<protein>
    <submittedName>
        <fullName evidence="3">Universal stress protein</fullName>
    </submittedName>
</protein>
<name>A0A9X1NA77_9ACTN</name>